<evidence type="ECO:0000313" key="4">
    <source>
        <dbReference type="Proteomes" id="UP000318590"/>
    </source>
</evidence>
<dbReference type="InterPro" id="IPR013046">
    <property type="entry name" value="GpV/Gp45"/>
</dbReference>
<name>A0A547PW88_9RHOB</name>
<dbReference type="EMBL" id="VFSV01000020">
    <property type="protein sequence ID" value="TRD18392.1"/>
    <property type="molecule type" value="Genomic_DNA"/>
</dbReference>
<dbReference type="Proteomes" id="UP000318590">
    <property type="component" value="Unassembled WGS sequence"/>
</dbReference>
<protein>
    <submittedName>
        <fullName evidence="3">Phage baseplate assembly protein V</fullName>
    </submittedName>
</protein>
<reference evidence="3 4" key="1">
    <citation type="submission" date="2019-06" db="EMBL/GenBank/DDBJ databases">
        <title>Paenimaribius caenipelagi gen. nov., sp. nov., isolated from a tidal flat.</title>
        <authorList>
            <person name="Yoon J.-H."/>
        </authorList>
    </citation>
    <scope>NUCLEOTIDE SEQUENCE [LARGE SCALE GENOMIC DNA]</scope>
    <source>
        <strain evidence="3 4">JBTF-M29</strain>
    </source>
</reference>
<accession>A0A547PW88</accession>
<proteinExistence type="predicted"/>
<dbReference type="NCBIfam" id="TIGR01644">
    <property type="entry name" value="phage_P2_V"/>
    <property type="match status" value="1"/>
</dbReference>
<comment type="caution">
    <text evidence="3">The sequence shown here is derived from an EMBL/GenBank/DDBJ whole genome shotgun (WGS) entry which is preliminary data.</text>
</comment>
<dbReference type="InterPro" id="IPR044033">
    <property type="entry name" value="GpV-like_apex"/>
</dbReference>
<dbReference type="InterPro" id="IPR037026">
    <property type="entry name" value="Vgr_OB-fold_dom_sf"/>
</dbReference>
<dbReference type="Gene3D" id="2.40.50.230">
    <property type="entry name" value="Gp5 N-terminal domain"/>
    <property type="match status" value="1"/>
</dbReference>
<dbReference type="InterPro" id="IPR006531">
    <property type="entry name" value="Gp5/Vgr_OB"/>
</dbReference>
<dbReference type="Pfam" id="PF18946">
    <property type="entry name" value="Apex"/>
    <property type="match status" value="1"/>
</dbReference>
<dbReference type="AlphaFoldDB" id="A0A547PW88"/>
<keyword evidence="4" id="KW-1185">Reference proteome</keyword>
<sequence>MASRSGRSPGISPSASSRPRTPPSVSRSISARRQRSARPMRTITPGSEAEMSEPLAEADRRIENLIRVGRVVSVDAGTARAVVDFGDLHSPLLPVGQIRAGQLQFWWMPGEGEQVLVACESGDIAQGVIVASLYASNACSSDGSTPQIDLKGGQMILNGSLRVTGDVIVEGDVIAQGVSLVTHTHKDVMSGNSNTGAPNR</sequence>
<evidence type="ECO:0000259" key="2">
    <source>
        <dbReference type="Pfam" id="PF04717"/>
    </source>
</evidence>
<evidence type="ECO:0000313" key="3">
    <source>
        <dbReference type="EMBL" id="TRD18392.1"/>
    </source>
</evidence>
<feature type="compositionally biased region" description="Low complexity" evidence="1">
    <location>
        <begin position="1"/>
        <end position="29"/>
    </location>
</feature>
<feature type="domain" description="Gp5/Type VI secretion system Vgr protein OB-fold" evidence="2">
    <location>
        <begin position="68"/>
        <end position="134"/>
    </location>
</feature>
<feature type="region of interest" description="Disordered" evidence="1">
    <location>
        <begin position="1"/>
        <end position="55"/>
    </location>
</feature>
<gene>
    <name evidence="3" type="ORF">FEV53_12100</name>
</gene>
<organism evidence="3 4">
    <name type="scientific">Palleronia caenipelagi</name>
    <dbReference type="NCBI Taxonomy" id="2489174"/>
    <lineage>
        <taxon>Bacteria</taxon>
        <taxon>Pseudomonadati</taxon>
        <taxon>Pseudomonadota</taxon>
        <taxon>Alphaproteobacteria</taxon>
        <taxon>Rhodobacterales</taxon>
        <taxon>Roseobacteraceae</taxon>
        <taxon>Palleronia</taxon>
    </lineage>
</organism>
<evidence type="ECO:0000256" key="1">
    <source>
        <dbReference type="SAM" id="MobiDB-lite"/>
    </source>
</evidence>
<dbReference type="Pfam" id="PF04717">
    <property type="entry name" value="Phage_base_V"/>
    <property type="match status" value="1"/>
</dbReference>
<dbReference type="OrthoDB" id="4931325at2"/>